<keyword evidence="1 3" id="KW-0853">WD repeat</keyword>
<name>A0AAD1ZDI3_9LAMI</name>
<evidence type="ECO:0000256" key="3">
    <source>
        <dbReference type="PROSITE-ProRule" id="PRU00221"/>
    </source>
</evidence>
<accession>A0AAD1ZDI3</accession>
<keyword evidence="2" id="KW-0677">Repeat</keyword>
<dbReference type="PRINTS" id="PR00320">
    <property type="entry name" value="GPROTEINBRPT"/>
</dbReference>
<dbReference type="PANTHER" id="PTHR22844">
    <property type="entry name" value="F-BOX AND WD40 DOMAIN PROTEIN"/>
    <property type="match status" value="1"/>
</dbReference>
<sequence length="416" mass="45823">MIQSVKHHVPDSAFSSPLSSSTASSSSGRNSDTDESPATSFRYDFQDVKFKILNMPVSSFHSYKLLANLPGHIGSVSCLALCGEFILSASQGKDIIVWQQPDLRQFTKFGQGEGSVKALVTAGNKVFTAHQDSRIRVWKVSRSSENLFRLVDTLPTTKDYLGNFMKQSNYVQTRRHHKRLWIEHADSISCLAVSNDLIYSGSWDKTLKVWRMSDFKCLESIKAHEDAINGLVASKGIVYSASAEGKIKAWGKEGKTNKHLLKGTLEGHKDISVNSIVVSEDGNLVYGGGSDGYIMGWLGNKDFDSWRVICGMKAHKMAVLSMCLMGEFLCSGSADKSISIWKREINGGLFRTMIIKGHEGPVKCLQASPTRVGGGFMLYSGSLDKSLRVWWVPNYCSTAQITSSIEGTTKISTVFI</sequence>
<dbReference type="Pfam" id="PF00400">
    <property type="entry name" value="WD40"/>
    <property type="match status" value="5"/>
</dbReference>
<dbReference type="SUPFAM" id="SSF50978">
    <property type="entry name" value="WD40 repeat-like"/>
    <property type="match status" value="1"/>
</dbReference>
<feature type="repeat" description="WD" evidence="3">
    <location>
        <begin position="181"/>
        <end position="220"/>
    </location>
</feature>
<evidence type="ECO:0000256" key="4">
    <source>
        <dbReference type="SAM" id="MobiDB-lite"/>
    </source>
</evidence>
<proteinExistence type="predicted"/>
<dbReference type="InterPro" id="IPR015943">
    <property type="entry name" value="WD40/YVTN_repeat-like_dom_sf"/>
</dbReference>
<dbReference type="EMBL" id="OU503042">
    <property type="protein sequence ID" value="CAI9765007.1"/>
    <property type="molecule type" value="Genomic_DNA"/>
</dbReference>
<evidence type="ECO:0000256" key="2">
    <source>
        <dbReference type="ARBA" id="ARBA00022737"/>
    </source>
</evidence>
<reference evidence="5" key="1">
    <citation type="submission" date="2023-05" db="EMBL/GenBank/DDBJ databases">
        <authorList>
            <person name="Huff M."/>
        </authorList>
    </citation>
    <scope>NUCLEOTIDE SEQUENCE</scope>
</reference>
<organism evidence="5 6">
    <name type="scientific">Fraxinus pennsylvanica</name>
    <dbReference type="NCBI Taxonomy" id="56036"/>
    <lineage>
        <taxon>Eukaryota</taxon>
        <taxon>Viridiplantae</taxon>
        <taxon>Streptophyta</taxon>
        <taxon>Embryophyta</taxon>
        <taxon>Tracheophyta</taxon>
        <taxon>Spermatophyta</taxon>
        <taxon>Magnoliopsida</taxon>
        <taxon>eudicotyledons</taxon>
        <taxon>Gunneridae</taxon>
        <taxon>Pentapetalae</taxon>
        <taxon>asterids</taxon>
        <taxon>lamiids</taxon>
        <taxon>Lamiales</taxon>
        <taxon>Oleaceae</taxon>
        <taxon>Oleeae</taxon>
        <taxon>Fraxinus</taxon>
    </lineage>
</organism>
<dbReference type="CDD" id="cd00200">
    <property type="entry name" value="WD40"/>
    <property type="match status" value="1"/>
</dbReference>
<dbReference type="InterPro" id="IPR001680">
    <property type="entry name" value="WD40_rpt"/>
</dbReference>
<dbReference type="FunFam" id="2.130.10.10:FF:000775">
    <property type="entry name" value="BnaA09g28200D protein"/>
    <property type="match status" value="1"/>
</dbReference>
<dbReference type="AlphaFoldDB" id="A0AAD1ZDI3"/>
<dbReference type="InterPro" id="IPR020472">
    <property type="entry name" value="WD40_PAC1"/>
</dbReference>
<dbReference type="PROSITE" id="PS50294">
    <property type="entry name" value="WD_REPEATS_REGION"/>
    <property type="match status" value="1"/>
</dbReference>
<gene>
    <name evidence="5" type="ORF">FPE_LOCUS12437</name>
</gene>
<keyword evidence="6" id="KW-1185">Reference proteome</keyword>
<dbReference type="PANTHER" id="PTHR22844:SF340">
    <property type="entry name" value="OS01G0946100 PROTEIN"/>
    <property type="match status" value="1"/>
</dbReference>
<feature type="region of interest" description="Disordered" evidence="4">
    <location>
        <begin position="1"/>
        <end position="38"/>
    </location>
</feature>
<dbReference type="SMART" id="SM00320">
    <property type="entry name" value="WD40"/>
    <property type="match status" value="7"/>
</dbReference>
<dbReference type="Proteomes" id="UP000834106">
    <property type="component" value="Chromosome 7"/>
</dbReference>
<dbReference type="PROSITE" id="PS50082">
    <property type="entry name" value="WD_REPEATS_2"/>
    <property type="match status" value="2"/>
</dbReference>
<feature type="compositionally biased region" description="Low complexity" evidence="4">
    <location>
        <begin position="12"/>
        <end position="30"/>
    </location>
</feature>
<evidence type="ECO:0000313" key="5">
    <source>
        <dbReference type="EMBL" id="CAI9765007.1"/>
    </source>
</evidence>
<evidence type="ECO:0000256" key="1">
    <source>
        <dbReference type="ARBA" id="ARBA00022574"/>
    </source>
</evidence>
<protein>
    <submittedName>
        <fullName evidence="5">Uncharacterized protein</fullName>
    </submittedName>
</protein>
<dbReference type="InterPro" id="IPR045182">
    <property type="entry name" value="JINGUBANG-like"/>
</dbReference>
<dbReference type="InterPro" id="IPR036322">
    <property type="entry name" value="WD40_repeat_dom_sf"/>
</dbReference>
<feature type="repeat" description="WD" evidence="3">
    <location>
        <begin position="355"/>
        <end position="390"/>
    </location>
</feature>
<dbReference type="Gene3D" id="2.130.10.10">
    <property type="entry name" value="YVTN repeat-like/Quinoprotein amine dehydrogenase"/>
    <property type="match status" value="3"/>
</dbReference>
<evidence type="ECO:0000313" key="6">
    <source>
        <dbReference type="Proteomes" id="UP000834106"/>
    </source>
</evidence>